<comment type="caution">
    <text evidence="2">The sequence shown here is derived from an EMBL/GenBank/DDBJ whole genome shotgun (WGS) entry which is preliminary data.</text>
</comment>
<protein>
    <recommendedName>
        <fullName evidence="1">Integrase catalytic domain-containing protein</fullName>
    </recommendedName>
</protein>
<dbReference type="FunFam" id="3.30.420.10:FF:000032">
    <property type="entry name" value="Retrovirus-related Pol polyprotein from transposon 297-like Protein"/>
    <property type="match status" value="1"/>
</dbReference>
<dbReference type="InterPro" id="IPR001584">
    <property type="entry name" value="Integrase_cat-core"/>
</dbReference>
<dbReference type="PANTHER" id="PTHR37984:SF15">
    <property type="entry name" value="INTEGRASE CATALYTIC DOMAIN-CONTAINING PROTEIN"/>
    <property type="match status" value="1"/>
</dbReference>
<name>A0A816NVW8_9BILA</name>
<keyword evidence="5" id="KW-1185">Reference proteome</keyword>
<dbReference type="AlphaFoldDB" id="A0A816NVW8"/>
<dbReference type="Pfam" id="PF00665">
    <property type="entry name" value="rve"/>
    <property type="match status" value="1"/>
</dbReference>
<dbReference type="InterPro" id="IPR012337">
    <property type="entry name" value="RNaseH-like_sf"/>
</dbReference>
<evidence type="ECO:0000313" key="3">
    <source>
        <dbReference type="EMBL" id="CAF4175290.1"/>
    </source>
</evidence>
<dbReference type="PROSITE" id="PS50994">
    <property type="entry name" value="INTEGRASE"/>
    <property type="match status" value="1"/>
</dbReference>
<dbReference type="Gene3D" id="3.30.420.10">
    <property type="entry name" value="Ribonuclease H-like superfamily/Ribonuclease H"/>
    <property type="match status" value="1"/>
</dbReference>
<dbReference type="EMBL" id="CAJOBG010006079">
    <property type="protein sequence ID" value="CAF4175290.1"/>
    <property type="molecule type" value="Genomic_DNA"/>
</dbReference>
<evidence type="ECO:0000313" key="5">
    <source>
        <dbReference type="Proteomes" id="UP000663866"/>
    </source>
</evidence>
<organism evidence="2 4">
    <name type="scientific">Rotaria magnacalcarata</name>
    <dbReference type="NCBI Taxonomy" id="392030"/>
    <lineage>
        <taxon>Eukaryota</taxon>
        <taxon>Metazoa</taxon>
        <taxon>Spiralia</taxon>
        <taxon>Gnathifera</taxon>
        <taxon>Rotifera</taxon>
        <taxon>Eurotatoria</taxon>
        <taxon>Bdelloidea</taxon>
        <taxon>Philodinida</taxon>
        <taxon>Philodinidae</taxon>
        <taxon>Rotaria</taxon>
    </lineage>
</organism>
<evidence type="ECO:0000259" key="1">
    <source>
        <dbReference type="PROSITE" id="PS50994"/>
    </source>
</evidence>
<dbReference type="PANTHER" id="PTHR37984">
    <property type="entry name" value="PROTEIN CBG26694"/>
    <property type="match status" value="1"/>
</dbReference>
<feature type="domain" description="Integrase catalytic" evidence="1">
    <location>
        <begin position="34"/>
        <end position="193"/>
    </location>
</feature>
<proteinExistence type="predicted"/>
<dbReference type="InterPro" id="IPR050951">
    <property type="entry name" value="Retrovirus_Pol_polyprotein"/>
</dbReference>
<dbReference type="InterPro" id="IPR036397">
    <property type="entry name" value="RNaseH_sf"/>
</dbReference>
<reference evidence="2" key="1">
    <citation type="submission" date="2021-02" db="EMBL/GenBank/DDBJ databases">
        <authorList>
            <person name="Nowell W R."/>
        </authorList>
    </citation>
    <scope>NUCLEOTIDE SEQUENCE</scope>
</reference>
<accession>A0A816NVW8</accession>
<evidence type="ECO:0000313" key="2">
    <source>
        <dbReference type="EMBL" id="CAF2040835.1"/>
    </source>
</evidence>
<sequence>MKITIQNYIQTCMLCQQFNINRKKPVGLLHPIEPPKGPRQLIGMDYSGPFPTTLEINKYVLAITDHFTKWVIAIPLPYQTALTTAEVLYEHYICIYGVPHTILSDQGPYFNNQLITAFTQILGCHHRKSTPYHPQTNGAIERFNSTFERQMAKLTDQCVNNWDMHLKSVVFAYNTGQHPTIKFSPYELQFGRQPKLPPEKSPTSYEFSKPNDSFKFLQQTLKIYQQQAYRNMKKNQQYYKQKFDANRQEIYYNVGDLVLKRFSTFPSKLAALYSRPMIVIEQQHPTYFIQDQNDQQRYHVHVSLLHPRKV</sequence>
<dbReference type="Proteomes" id="UP000663856">
    <property type="component" value="Unassembled WGS sequence"/>
</dbReference>
<dbReference type="Proteomes" id="UP000663866">
    <property type="component" value="Unassembled WGS sequence"/>
</dbReference>
<dbReference type="GO" id="GO:0015074">
    <property type="term" value="P:DNA integration"/>
    <property type="evidence" value="ECO:0007669"/>
    <property type="project" value="InterPro"/>
</dbReference>
<evidence type="ECO:0000313" key="4">
    <source>
        <dbReference type="Proteomes" id="UP000663856"/>
    </source>
</evidence>
<gene>
    <name evidence="3" type="ORF">OVN521_LOCUS24948</name>
    <name evidence="2" type="ORF">WKI299_LOCUS8299</name>
</gene>
<dbReference type="GO" id="GO:0003676">
    <property type="term" value="F:nucleic acid binding"/>
    <property type="evidence" value="ECO:0007669"/>
    <property type="project" value="InterPro"/>
</dbReference>
<dbReference type="EMBL" id="CAJNRF010002648">
    <property type="protein sequence ID" value="CAF2040835.1"/>
    <property type="molecule type" value="Genomic_DNA"/>
</dbReference>
<dbReference type="SUPFAM" id="SSF53098">
    <property type="entry name" value="Ribonuclease H-like"/>
    <property type="match status" value="1"/>
</dbReference>